<protein>
    <submittedName>
        <fullName evidence="1">Phage tail protein</fullName>
    </submittedName>
</protein>
<dbReference type="EMBL" id="CP013970">
    <property type="protein sequence ID" value="AXF75117.1"/>
    <property type="molecule type" value="Genomic_DNA"/>
</dbReference>
<reference evidence="1 2" key="1">
    <citation type="submission" date="2016-01" db="EMBL/GenBank/DDBJ databases">
        <authorList>
            <person name="Oliw E.H."/>
        </authorList>
    </citation>
    <scope>NUCLEOTIDE SEQUENCE [LARGE SCALE GENOMIC DNA]</scope>
    <source>
        <strain evidence="1 2">MDcuke</strain>
    </source>
</reference>
<organism evidence="1 2">
    <name type="scientific">Erwinia tracheiphila</name>
    <dbReference type="NCBI Taxonomy" id="65700"/>
    <lineage>
        <taxon>Bacteria</taxon>
        <taxon>Pseudomonadati</taxon>
        <taxon>Pseudomonadota</taxon>
        <taxon>Gammaproteobacteria</taxon>
        <taxon>Enterobacterales</taxon>
        <taxon>Erwiniaceae</taxon>
        <taxon>Erwinia</taxon>
    </lineage>
</organism>
<evidence type="ECO:0000313" key="1">
    <source>
        <dbReference type="EMBL" id="AXF75117.1"/>
    </source>
</evidence>
<dbReference type="InterPro" id="IPR003458">
    <property type="entry name" value="Phage_T4_Gp38_tail_assem"/>
</dbReference>
<name>A0A345CNV0_9GAMM</name>
<dbReference type="RefSeq" id="WP_233478886.1">
    <property type="nucleotide sequence ID" value="NZ_CP013970.1"/>
</dbReference>
<proteinExistence type="predicted"/>
<accession>A0A345CNV0</accession>
<dbReference type="Pfam" id="PF02413">
    <property type="entry name" value="Caudo_TAP"/>
    <property type="match status" value="1"/>
</dbReference>
<gene>
    <name evidence="1" type="ORF">AV903_01695</name>
</gene>
<sequence>MTIFYSTKNNSFYPSELKAEYEASVDGWPSDAFEISQSEYAELMKGRDSGQVILADGNGRPVLADPVIDWQGKAEYQRQNLLEEANDIIADWRIELQLDTISDNDKTSLIKCMAYIKNLKSLMFTDVIDKESYAMITWPDKPY</sequence>
<dbReference type="Proteomes" id="UP000264980">
    <property type="component" value="Chromosome"/>
</dbReference>
<dbReference type="AlphaFoldDB" id="A0A345CNV0"/>
<evidence type="ECO:0000313" key="2">
    <source>
        <dbReference type="Proteomes" id="UP000264980"/>
    </source>
</evidence>